<dbReference type="GO" id="GO:0046872">
    <property type="term" value="F:metal ion binding"/>
    <property type="evidence" value="ECO:0007669"/>
    <property type="project" value="UniProtKB-KW"/>
</dbReference>
<dbReference type="OrthoDB" id="4018688at2759"/>
<dbReference type="GO" id="GO:0008252">
    <property type="term" value="F:nucleotidase activity"/>
    <property type="evidence" value="ECO:0007669"/>
    <property type="project" value="InterPro"/>
</dbReference>
<evidence type="ECO:0000256" key="1">
    <source>
        <dbReference type="ARBA" id="ARBA00011062"/>
    </source>
</evidence>
<evidence type="ECO:0000256" key="5">
    <source>
        <dbReference type="SAM" id="SignalP"/>
    </source>
</evidence>
<feature type="domain" description="Survival protein SurE-like phosphatase/nucleotidase" evidence="6">
    <location>
        <begin position="21"/>
        <end position="222"/>
    </location>
</feature>
<keyword evidence="5" id="KW-0732">Signal</keyword>
<sequence length="300" mass="32087">MKFQVLSSLLPLLLSVQAVRIVQSNDDGWAEVNLRTLHTVLKAAGHDVVLSGPAENQSGRGSLDSPPTDRTESCQHDSCPANSGPTGSDPNDGRLNWVNSYPVTSMKHGINTVASQFFGGLRPELAVAGPNVGSNIFIGVQFSGTIGAVVYSVNEHKIPGIAFSGASGDPTSFTEPTPLYSQLYADLALNVTNTVLASGTPYLPDGAWLNVNFPTVGDGRCEKLEDFQFIFTRINPGVFSERDVEWCGTDRLPQELSTVLRTDGCYATISVGDADDKSTVDRARQQTVLDKVKGILTCLP</sequence>
<accession>A0A6G1FUE9</accession>
<evidence type="ECO:0000256" key="4">
    <source>
        <dbReference type="SAM" id="MobiDB-lite"/>
    </source>
</evidence>
<evidence type="ECO:0000256" key="2">
    <source>
        <dbReference type="ARBA" id="ARBA00022723"/>
    </source>
</evidence>
<dbReference type="InterPro" id="IPR002828">
    <property type="entry name" value="SurE-like_Pase/nucleotidase"/>
</dbReference>
<reference evidence="9" key="2">
    <citation type="submission" date="2020-04" db="EMBL/GenBank/DDBJ databases">
        <authorList>
            <consortium name="NCBI Genome Project"/>
        </authorList>
    </citation>
    <scope>NUCLEOTIDE SEQUENCE</scope>
    <source>
        <strain evidence="9">CBS 781.70</strain>
    </source>
</reference>
<dbReference type="InterPro" id="IPR036523">
    <property type="entry name" value="SurE-like_sf"/>
</dbReference>
<evidence type="ECO:0000256" key="3">
    <source>
        <dbReference type="ARBA" id="ARBA00022801"/>
    </source>
</evidence>
<dbReference type="Gene3D" id="3.40.1210.10">
    <property type="entry name" value="Survival protein SurE-like phosphatase/nucleotidase"/>
    <property type="match status" value="1"/>
</dbReference>
<feature type="signal peptide" evidence="5">
    <location>
        <begin position="1"/>
        <end position="24"/>
    </location>
</feature>
<dbReference type="PANTHER" id="PTHR30457:SF0">
    <property type="entry name" value="PHOSPHATASE, PUTATIVE (AFU_ORTHOLOGUE AFUA_4G01070)-RELATED"/>
    <property type="match status" value="1"/>
</dbReference>
<evidence type="ECO:0000313" key="9">
    <source>
        <dbReference type="RefSeq" id="XP_033531035.1"/>
    </source>
</evidence>
<dbReference type="RefSeq" id="XP_033531035.1">
    <property type="nucleotide sequence ID" value="XM_033674031.1"/>
</dbReference>
<dbReference type="InterPro" id="IPR030048">
    <property type="entry name" value="SurE"/>
</dbReference>
<feature type="region of interest" description="Disordered" evidence="4">
    <location>
        <begin position="51"/>
        <end position="94"/>
    </location>
</feature>
<keyword evidence="8" id="KW-1185">Reference proteome</keyword>
<dbReference type="Proteomes" id="UP000504638">
    <property type="component" value="Unplaced"/>
</dbReference>
<reference evidence="9" key="3">
    <citation type="submission" date="2025-04" db="UniProtKB">
        <authorList>
            <consortium name="RefSeq"/>
        </authorList>
    </citation>
    <scope>IDENTIFICATION</scope>
    <source>
        <strain evidence="9">CBS 781.70</strain>
    </source>
</reference>
<comment type="similarity">
    <text evidence="1">Belongs to the SurE nucleotidase family.</text>
</comment>
<dbReference type="PANTHER" id="PTHR30457">
    <property type="entry name" value="5'-NUCLEOTIDASE SURE"/>
    <property type="match status" value="1"/>
</dbReference>
<dbReference type="Pfam" id="PF01975">
    <property type="entry name" value="SurE"/>
    <property type="match status" value="1"/>
</dbReference>
<proteinExistence type="inferred from homology"/>
<evidence type="ECO:0000313" key="7">
    <source>
        <dbReference type="EMBL" id="KAF1809404.1"/>
    </source>
</evidence>
<evidence type="ECO:0000313" key="8">
    <source>
        <dbReference type="Proteomes" id="UP000504638"/>
    </source>
</evidence>
<dbReference type="AlphaFoldDB" id="A0A6G1FUE9"/>
<dbReference type="SUPFAM" id="SSF64167">
    <property type="entry name" value="SurE-like"/>
    <property type="match status" value="1"/>
</dbReference>
<feature type="chain" id="PRO_5044631584" evidence="5">
    <location>
        <begin position="25"/>
        <end position="300"/>
    </location>
</feature>
<protein>
    <submittedName>
        <fullName evidence="7 9">Sure-like protein</fullName>
    </submittedName>
</protein>
<reference evidence="7 9" key="1">
    <citation type="submission" date="2020-01" db="EMBL/GenBank/DDBJ databases">
        <authorList>
            <consortium name="DOE Joint Genome Institute"/>
            <person name="Haridas S."/>
            <person name="Albert R."/>
            <person name="Binder M."/>
            <person name="Bloem J."/>
            <person name="Labutti K."/>
            <person name="Salamov A."/>
            <person name="Andreopoulos B."/>
            <person name="Baker S.E."/>
            <person name="Barry K."/>
            <person name="Bills G."/>
            <person name="Bluhm B.H."/>
            <person name="Cannon C."/>
            <person name="Castanera R."/>
            <person name="Culley D.E."/>
            <person name="Daum C."/>
            <person name="Ezra D."/>
            <person name="Gonzalez J.B."/>
            <person name="Henrissat B."/>
            <person name="Kuo A."/>
            <person name="Liang C."/>
            <person name="Lipzen A."/>
            <person name="Lutzoni F."/>
            <person name="Magnuson J."/>
            <person name="Mondo S."/>
            <person name="Nolan M."/>
            <person name="Ohm R."/>
            <person name="Pangilinan J."/>
            <person name="Park H.-J."/>
            <person name="Ramirez L."/>
            <person name="Alfaro M."/>
            <person name="Sun H."/>
            <person name="Tritt A."/>
            <person name="Yoshinaga Y."/>
            <person name="Zwiers L.-H."/>
            <person name="Turgeon B.G."/>
            <person name="Goodwin S.B."/>
            <person name="Spatafora J.W."/>
            <person name="Crous P.W."/>
            <person name="Grigoriev I.V."/>
        </authorList>
    </citation>
    <scope>NUCLEOTIDE SEQUENCE</scope>
    <source>
        <strain evidence="7 9">CBS 781.70</strain>
    </source>
</reference>
<name>A0A6G1FUE9_9PEZI</name>
<keyword evidence="2" id="KW-0479">Metal-binding</keyword>
<organism evidence="7">
    <name type="scientific">Eremomyces bilateralis CBS 781.70</name>
    <dbReference type="NCBI Taxonomy" id="1392243"/>
    <lineage>
        <taxon>Eukaryota</taxon>
        <taxon>Fungi</taxon>
        <taxon>Dikarya</taxon>
        <taxon>Ascomycota</taxon>
        <taxon>Pezizomycotina</taxon>
        <taxon>Dothideomycetes</taxon>
        <taxon>Dothideomycetes incertae sedis</taxon>
        <taxon>Eremomycetales</taxon>
        <taxon>Eremomycetaceae</taxon>
        <taxon>Eremomyces</taxon>
    </lineage>
</organism>
<evidence type="ECO:0000259" key="6">
    <source>
        <dbReference type="Pfam" id="PF01975"/>
    </source>
</evidence>
<feature type="compositionally biased region" description="Polar residues" evidence="4">
    <location>
        <begin position="80"/>
        <end position="89"/>
    </location>
</feature>
<dbReference type="EMBL" id="ML975173">
    <property type="protein sequence ID" value="KAF1809404.1"/>
    <property type="molecule type" value="Genomic_DNA"/>
</dbReference>
<keyword evidence="3" id="KW-0378">Hydrolase</keyword>
<dbReference type="GeneID" id="54414601"/>
<gene>
    <name evidence="7 9" type="ORF">P152DRAFT_162787</name>
</gene>